<dbReference type="Proteomes" id="UP000034325">
    <property type="component" value="Unassembled WGS sequence"/>
</dbReference>
<sequence>MTERVHPDLKNAIEKGLPEAYLPLDIVYGSLGEAVEDNYNLLHLGVRASPKAIRTLLLMTSNGFYDEEGYHHHPSKQFQLNAISYGIFHDFLLGSDIPLLMQGKMPRENLAQSERDIYLGPANQLLGNKVLGSVEEVALDIERRRKFNPNLKVLLLHGKWNTIPHPGHIYAQTDTEEDVALLYGIRYEDMVTVVVADTNQEITDAGSTPYLNTFWRTSLISYSPYCDYICPSGSFDKKSKEIDRHWLHKYSLLRPFGIHIARDHPRFDLVVKRCREIGAIPLSFPRFEDFIHRLGEPFISQVDNVLSSRRVWKDEVGERTFETQWFRLIQKKSIRDEMYGRRNWFEPEGVILPNPRIGLTPEKIKPAIITPEDIPSEVKIMIPPLAEDPREMRLREALATLSMGFNS</sequence>
<dbReference type="AlphaFoldDB" id="A0A0G0MDX0"/>
<dbReference type="EMBL" id="LBWA01000002">
    <property type="protein sequence ID" value="KKQ98525.1"/>
    <property type="molecule type" value="Genomic_DNA"/>
</dbReference>
<evidence type="ECO:0000313" key="2">
    <source>
        <dbReference type="Proteomes" id="UP000034325"/>
    </source>
</evidence>
<gene>
    <name evidence="1" type="ORF">UT23_C0002G0025</name>
</gene>
<evidence type="ECO:0000313" key="1">
    <source>
        <dbReference type="EMBL" id="KKQ98525.1"/>
    </source>
</evidence>
<proteinExistence type="predicted"/>
<organism evidence="1 2">
    <name type="scientific">Candidatus Woesebacteria bacterium GW2011_GWA1_39_12</name>
    <dbReference type="NCBI Taxonomy" id="1618549"/>
    <lineage>
        <taxon>Bacteria</taxon>
        <taxon>Candidatus Woeseibacteriota</taxon>
    </lineage>
</organism>
<reference evidence="1 2" key="1">
    <citation type="journal article" date="2015" name="Nature">
        <title>rRNA introns, odd ribosomes, and small enigmatic genomes across a large radiation of phyla.</title>
        <authorList>
            <person name="Brown C.T."/>
            <person name="Hug L.A."/>
            <person name="Thomas B.C."/>
            <person name="Sharon I."/>
            <person name="Castelle C.J."/>
            <person name="Singh A."/>
            <person name="Wilkins M.J."/>
            <person name="Williams K.H."/>
            <person name="Banfield J.F."/>
        </authorList>
    </citation>
    <scope>NUCLEOTIDE SEQUENCE [LARGE SCALE GENOMIC DNA]</scope>
</reference>
<comment type="caution">
    <text evidence="1">The sequence shown here is derived from an EMBL/GenBank/DDBJ whole genome shotgun (WGS) entry which is preliminary data.</text>
</comment>
<protein>
    <submittedName>
        <fullName evidence="1">Uncharacterized protein</fullName>
    </submittedName>
</protein>
<name>A0A0G0MDX0_9BACT</name>
<accession>A0A0G0MDX0</accession>